<organism evidence="5 6">
    <name type="scientific">Pseudolactococcus chungangensis CAU 28 = DSM 22330</name>
    <dbReference type="NCBI Taxonomy" id="1122154"/>
    <lineage>
        <taxon>Bacteria</taxon>
        <taxon>Bacillati</taxon>
        <taxon>Bacillota</taxon>
        <taxon>Bacilli</taxon>
        <taxon>Lactobacillales</taxon>
        <taxon>Streptococcaceae</taxon>
        <taxon>Pseudolactococcus</taxon>
    </lineage>
</organism>
<protein>
    <submittedName>
        <fullName evidence="5">Phage tail tape measure protein, TP901 family, core region</fullName>
    </submittedName>
    <submittedName>
        <fullName evidence="4">TP901 family prophage LambdaSa04, tail tape measure protein</fullName>
    </submittedName>
</protein>
<evidence type="ECO:0000256" key="1">
    <source>
        <dbReference type="SAM" id="Coils"/>
    </source>
</evidence>
<evidence type="ECO:0000313" key="7">
    <source>
        <dbReference type="Proteomes" id="UP000218979"/>
    </source>
</evidence>
<dbReference type="Pfam" id="PF10145">
    <property type="entry name" value="PhageMin_Tail"/>
    <property type="match status" value="1"/>
</dbReference>
<evidence type="ECO:0000313" key="4">
    <source>
        <dbReference type="EMBL" id="PCS04872.1"/>
    </source>
</evidence>
<feature type="transmembrane region" description="Helical" evidence="2">
    <location>
        <begin position="562"/>
        <end position="587"/>
    </location>
</feature>
<dbReference type="EMBL" id="JXJT01000001">
    <property type="protein sequence ID" value="PCS04872.1"/>
    <property type="molecule type" value="Genomic_DNA"/>
</dbReference>
<dbReference type="Gene3D" id="1.10.287.1490">
    <property type="match status" value="1"/>
</dbReference>
<keyword evidence="2" id="KW-0812">Transmembrane</keyword>
<evidence type="ECO:0000313" key="5">
    <source>
        <dbReference type="EMBL" id="SFZ74031.1"/>
    </source>
</evidence>
<reference evidence="5 6" key="2">
    <citation type="submission" date="2016-11" db="EMBL/GenBank/DDBJ databases">
        <authorList>
            <person name="Jaros S."/>
            <person name="Januszkiewicz K."/>
            <person name="Wedrychowicz H."/>
        </authorList>
    </citation>
    <scope>NUCLEOTIDE SEQUENCE [LARGE SCALE GENOMIC DNA]</scope>
    <source>
        <strain evidence="5 6">DSM 22330</strain>
    </source>
</reference>
<dbReference type="OrthoDB" id="2137849at2"/>
<dbReference type="RefSeq" id="WP_031366170.1">
    <property type="nucleotide sequence ID" value="NZ_FPKS01000004.1"/>
</dbReference>
<feature type="transmembrane region" description="Helical" evidence="2">
    <location>
        <begin position="607"/>
        <end position="629"/>
    </location>
</feature>
<feature type="transmembrane region" description="Helical" evidence="2">
    <location>
        <begin position="743"/>
        <end position="763"/>
    </location>
</feature>
<feature type="transmembrane region" description="Helical" evidence="2">
    <location>
        <begin position="718"/>
        <end position="737"/>
    </location>
</feature>
<dbReference type="NCBIfam" id="TIGR01760">
    <property type="entry name" value="tape_meas_TP901"/>
    <property type="match status" value="1"/>
</dbReference>
<keyword evidence="7" id="KW-1185">Reference proteome</keyword>
<feature type="coiled-coil region" evidence="1">
    <location>
        <begin position="66"/>
        <end position="124"/>
    </location>
</feature>
<accession>A0A1K2HBC0</accession>
<feature type="domain" description="Phage tail tape measure protein" evidence="3">
    <location>
        <begin position="297"/>
        <end position="452"/>
    </location>
</feature>
<gene>
    <name evidence="4" type="ORF">RR45_GL000191</name>
    <name evidence="5" type="ORF">SAMN02746068_01056</name>
</gene>
<proteinExistence type="predicted"/>
<feature type="transmembrane region" description="Helical" evidence="2">
    <location>
        <begin position="641"/>
        <end position="664"/>
    </location>
</feature>
<dbReference type="AlphaFoldDB" id="A0A1K2HBC0"/>
<dbReference type="STRING" id="1122154.SAMN02746068_01056"/>
<dbReference type="EMBL" id="FPKS01000004">
    <property type="protein sequence ID" value="SFZ74031.1"/>
    <property type="molecule type" value="Genomic_DNA"/>
</dbReference>
<feature type="transmembrane region" description="Helical" evidence="2">
    <location>
        <begin position="684"/>
        <end position="706"/>
    </location>
</feature>
<dbReference type="InterPro" id="IPR010090">
    <property type="entry name" value="Phage_tape_meas"/>
</dbReference>
<dbReference type="Proteomes" id="UP000185655">
    <property type="component" value="Unassembled WGS sequence"/>
</dbReference>
<keyword evidence="1" id="KW-0175">Coiled coil</keyword>
<sequence>MAGKNIKGITIEIDGNATGLDKALKGVNSTSVKLNSELGQVNKLLKFDPSNVTGLSQKQELLTKSIENTSDKLNQLKSAQSQVEAQYKSGNIGEEQYRAFQREIATTEQSLKGYKSQLSGLQTEQEKLGQNTKRLNTFFEASGKSIDDFSDILGTRLVNSIKNGTATSDQLEMVLNKIGKEALGAGTDLKEMKQSLDKVDDGGSIKGVKNDLENLKTTSNQTDGELGKLGNGITSGNLMNATDKVAEVGEKLKEVAAAAQDAFRDIDDGMDTFTTTTGQNSDVIKASFDKIYTSMPIESTADLGQALGSLTQQFGFSGDKLTEYGTQLMQFAEINNTDVKSSIDNAKSAIETYNLSYDDLGSVLDTVTTVSQKTGVSVDDLMTKAVEGAPQIKALGLSFGEGTEMLGKFEQAGVDGAGALSSLSKANVVYAKDGKTLQEGLKGTIDSIKGAKSQTEALTIASEVFGTKGATRMVDAIQRGKFNLDELGGAAEKSSGTVKKTFESTEDPIDKQAVALQSAKLSFSELGATIAEGLQPILDSLIPVLKSLGDIFSNMPTGIKTFVVVLGALLVAFTTLAPFIAAMITIFSALSGAVVVAGGGMAFLTGTLLPIIGVVVAVIAVIAAIVLAIKNWVVIVEWLKGVWSSISPFFSSIFGFLASIFSGFQPVLDVFVSFFQNTVTNVMTIFNGIVSVLQGIFSIVIGIFTLNGEQIGQGFAQVFQGLIGIVSGVFSQIINFITSSLSAIVNFFSGILGGIVGIVSGIFNGIKDAFINPLETAKGVIKGIVDAIKGFFSFSITWPKIPMPHFSINPAGWEIGDLLKGKIPSLGVDWFADGGILTKPTIFGQNGNSLMVGGEAGKEAVAPLSDLMEYVEAAVANQIGDMSSNFAQMIQLLSIIASKELALDFPGGDLARISYKETEKLILRGNV</sequence>
<evidence type="ECO:0000313" key="6">
    <source>
        <dbReference type="Proteomes" id="UP000185655"/>
    </source>
</evidence>
<dbReference type="Proteomes" id="UP000218979">
    <property type="component" value="Unassembled WGS sequence"/>
</dbReference>
<keyword evidence="2" id="KW-0472">Membrane</keyword>
<evidence type="ECO:0000259" key="3">
    <source>
        <dbReference type="Pfam" id="PF10145"/>
    </source>
</evidence>
<reference evidence="4 7" key="1">
    <citation type="submission" date="2014-12" db="EMBL/GenBank/DDBJ databases">
        <title>Draft genome sequences of 10 type strains of Lactococcus.</title>
        <authorList>
            <person name="Sun Z."/>
            <person name="Zhong Z."/>
            <person name="Liu W."/>
            <person name="Zhang W."/>
            <person name="Zhang H."/>
        </authorList>
    </citation>
    <scope>NUCLEOTIDE SEQUENCE [LARGE SCALE GENOMIC DNA]</scope>
    <source>
        <strain evidence="4 7">DSM 22330</strain>
    </source>
</reference>
<evidence type="ECO:0000256" key="2">
    <source>
        <dbReference type="SAM" id="Phobius"/>
    </source>
</evidence>
<name>A0A1K2HBC0_9LACT</name>
<keyword evidence="2" id="KW-1133">Transmembrane helix</keyword>